<dbReference type="EMBL" id="JAINUF010000023">
    <property type="protein sequence ID" value="KAJ8333567.1"/>
    <property type="molecule type" value="Genomic_DNA"/>
</dbReference>
<dbReference type="PANTHER" id="PTHR37984:SF12">
    <property type="entry name" value="RIBONUCLEASE H"/>
    <property type="match status" value="1"/>
</dbReference>
<name>A0A9Q1E7B7_SYNKA</name>
<dbReference type="Pfam" id="PF17921">
    <property type="entry name" value="Integrase_H2C2"/>
    <property type="match status" value="1"/>
</dbReference>
<dbReference type="AlphaFoldDB" id="A0A9Q1E7B7"/>
<dbReference type="PANTHER" id="PTHR37984">
    <property type="entry name" value="PROTEIN CBG26694"/>
    <property type="match status" value="1"/>
</dbReference>
<dbReference type="InterPro" id="IPR036397">
    <property type="entry name" value="RNaseH_sf"/>
</dbReference>
<dbReference type="InterPro" id="IPR041588">
    <property type="entry name" value="Integrase_H2C2"/>
</dbReference>
<dbReference type="OrthoDB" id="9906983at2759"/>
<dbReference type="Gene3D" id="3.30.420.10">
    <property type="entry name" value="Ribonuclease H-like superfamily/Ribonuclease H"/>
    <property type="match status" value="2"/>
</dbReference>
<keyword evidence="4" id="KW-1185">Reference proteome</keyword>
<organism evidence="3 4">
    <name type="scientific">Synaphobranchus kaupii</name>
    <name type="common">Kaup's arrowtooth eel</name>
    <dbReference type="NCBI Taxonomy" id="118154"/>
    <lineage>
        <taxon>Eukaryota</taxon>
        <taxon>Metazoa</taxon>
        <taxon>Chordata</taxon>
        <taxon>Craniata</taxon>
        <taxon>Vertebrata</taxon>
        <taxon>Euteleostomi</taxon>
        <taxon>Actinopterygii</taxon>
        <taxon>Neopterygii</taxon>
        <taxon>Teleostei</taxon>
        <taxon>Anguilliformes</taxon>
        <taxon>Synaphobranchidae</taxon>
        <taxon>Synaphobranchus</taxon>
    </lineage>
</organism>
<protein>
    <recommendedName>
        <fullName evidence="1">Gypsy retrotransposon integrase-like protein 1</fullName>
    </recommendedName>
</protein>
<proteinExistence type="predicted"/>
<accession>A0A9Q1E7B7</accession>
<reference evidence="3" key="1">
    <citation type="journal article" date="2023" name="Science">
        <title>Genome structures resolve the early diversification of teleost fishes.</title>
        <authorList>
            <person name="Parey E."/>
            <person name="Louis A."/>
            <person name="Montfort J."/>
            <person name="Bouchez O."/>
            <person name="Roques C."/>
            <person name="Iampietro C."/>
            <person name="Lluch J."/>
            <person name="Castinel A."/>
            <person name="Donnadieu C."/>
            <person name="Desvignes T."/>
            <person name="Floi Bucao C."/>
            <person name="Jouanno E."/>
            <person name="Wen M."/>
            <person name="Mejri S."/>
            <person name="Dirks R."/>
            <person name="Jansen H."/>
            <person name="Henkel C."/>
            <person name="Chen W.J."/>
            <person name="Zahm M."/>
            <person name="Cabau C."/>
            <person name="Klopp C."/>
            <person name="Thompson A.W."/>
            <person name="Robinson-Rechavi M."/>
            <person name="Braasch I."/>
            <person name="Lecointre G."/>
            <person name="Bobe J."/>
            <person name="Postlethwait J.H."/>
            <person name="Berthelot C."/>
            <person name="Roest Crollius H."/>
            <person name="Guiguen Y."/>
        </authorList>
    </citation>
    <scope>NUCLEOTIDE SEQUENCE</scope>
    <source>
        <strain evidence="3">WJC10195</strain>
    </source>
</reference>
<comment type="caution">
    <text evidence="3">The sequence shown here is derived from an EMBL/GenBank/DDBJ whole genome shotgun (WGS) entry which is preliminary data.</text>
</comment>
<dbReference type="Proteomes" id="UP001152622">
    <property type="component" value="Chromosome 23"/>
</dbReference>
<dbReference type="InterPro" id="IPR050951">
    <property type="entry name" value="Retrovirus_Pol_polyprotein"/>
</dbReference>
<evidence type="ECO:0000259" key="2">
    <source>
        <dbReference type="Pfam" id="PF17921"/>
    </source>
</evidence>
<evidence type="ECO:0000313" key="4">
    <source>
        <dbReference type="Proteomes" id="UP001152622"/>
    </source>
</evidence>
<dbReference type="Gene3D" id="1.10.340.70">
    <property type="match status" value="1"/>
</dbReference>
<dbReference type="GO" id="GO:0003676">
    <property type="term" value="F:nucleic acid binding"/>
    <property type="evidence" value="ECO:0007669"/>
    <property type="project" value="InterPro"/>
</dbReference>
<sequence length="352" mass="40251">MQKQDPVLKTIYQFVSDPEKYQILPESLEQAEDLNSLYKLRQNLKIEKGLLVYASGSPNPTRWVVPTDHRGVMLLHAHDAPCGGHRGIRATYRTLQQVVYWPSMIKDVMEYVKGCLVCCRFQPSRPLNRAPLQKRGISFPWSNLQTDWVGPVPKLSRGNMYLLTVTCAFTKWVECLPAPNDTAETTTVLLISHVFSRWGLPLSVDTESSGQVERANRTIVNMLRKYDKANGKDWDMKLPLVLIAIRSTPHRSTGVTPFEMMTGREMTLPLHLLYRPEDVSIASAYTAHQYVTDLRSHLQTVFAWAQENLEASVKGQEAYYDREDGYQYQVGDKVLYFNFTKPVGTPKKFLPH</sequence>
<dbReference type="SUPFAM" id="SSF53098">
    <property type="entry name" value="Ribonuclease H-like"/>
    <property type="match status" value="1"/>
</dbReference>
<gene>
    <name evidence="3" type="ORF">SKAU_G00415750</name>
</gene>
<feature type="domain" description="Integrase zinc-binding" evidence="2">
    <location>
        <begin position="65"/>
        <end position="123"/>
    </location>
</feature>
<evidence type="ECO:0000256" key="1">
    <source>
        <dbReference type="ARBA" id="ARBA00039658"/>
    </source>
</evidence>
<dbReference type="FunFam" id="1.10.340.70:FF:000001">
    <property type="entry name" value="Retrovirus-related Pol polyprotein from transposon gypsy-like Protein"/>
    <property type="match status" value="1"/>
</dbReference>
<evidence type="ECO:0000313" key="3">
    <source>
        <dbReference type="EMBL" id="KAJ8333567.1"/>
    </source>
</evidence>
<dbReference type="InterPro" id="IPR012337">
    <property type="entry name" value="RNaseH-like_sf"/>
</dbReference>